<dbReference type="OrthoDB" id="7764769at2759"/>
<dbReference type="Proteomes" id="UP000008820">
    <property type="component" value="Chromosome 1"/>
</dbReference>
<dbReference type="AlphaFoldDB" id="A0A6I8TXD0"/>
<accession>A0A6I8TXD0</accession>
<evidence type="ECO:0000313" key="2">
    <source>
        <dbReference type="Proteomes" id="UP000008820"/>
    </source>
</evidence>
<reference evidence="1" key="2">
    <citation type="submission" date="2020-05" db="UniProtKB">
        <authorList>
            <consortium name="EnsemblMetazoa"/>
        </authorList>
    </citation>
    <scope>IDENTIFICATION</scope>
    <source>
        <strain evidence="1">LVP_AGWG</strain>
    </source>
</reference>
<dbReference type="InParanoid" id="A0A6I8TXD0"/>
<keyword evidence="2" id="KW-1185">Reference proteome</keyword>
<reference evidence="1 2" key="1">
    <citation type="submission" date="2017-06" db="EMBL/GenBank/DDBJ databases">
        <title>Aedes aegypti genome working group (AGWG) sequencing and assembly.</title>
        <authorList>
            <consortium name="Aedes aegypti Genome Working Group (AGWG)"/>
            <person name="Matthews B.J."/>
        </authorList>
    </citation>
    <scope>NUCLEOTIDE SEQUENCE [LARGE SCALE GENOMIC DNA]</scope>
    <source>
        <strain evidence="1 2">LVP_AGWG</strain>
    </source>
</reference>
<name>A0A6I8TXD0_AEDAE</name>
<proteinExistence type="predicted"/>
<organism evidence="1 2">
    <name type="scientific">Aedes aegypti</name>
    <name type="common">Yellowfever mosquito</name>
    <name type="synonym">Culex aegypti</name>
    <dbReference type="NCBI Taxonomy" id="7159"/>
    <lineage>
        <taxon>Eukaryota</taxon>
        <taxon>Metazoa</taxon>
        <taxon>Ecdysozoa</taxon>
        <taxon>Arthropoda</taxon>
        <taxon>Hexapoda</taxon>
        <taxon>Insecta</taxon>
        <taxon>Pterygota</taxon>
        <taxon>Neoptera</taxon>
        <taxon>Endopterygota</taxon>
        <taxon>Diptera</taxon>
        <taxon>Nematocera</taxon>
        <taxon>Culicoidea</taxon>
        <taxon>Culicidae</taxon>
        <taxon>Culicinae</taxon>
        <taxon>Aedini</taxon>
        <taxon>Aedes</taxon>
        <taxon>Stegomyia</taxon>
    </lineage>
</organism>
<protein>
    <submittedName>
        <fullName evidence="1">Uncharacterized protein</fullName>
    </submittedName>
</protein>
<gene>
    <name evidence="1" type="primary">110677752</name>
</gene>
<evidence type="ECO:0000313" key="1">
    <source>
        <dbReference type="EnsemblMetazoa" id="AAEL019873-PA"/>
    </source>
</evidence>
<dbReference type="EnsemblMetazoa" id="AAEL019873-RA">
    <property type="protein sequence ID" value="AAEL019873-PA"/>
    <property type="gene ID" value="AAEL019873"/>
</dbReference>
<sequence length="185" mass="21228">MDFPVFSAYNGELISIDYHKMKPSAASFCHNWEQIEANILKQNSHLYKEIKADFIRALSIIRLKNPSRGSKRKQDNSRKENPLSGIVEWIKMEDDPPMTESVAPVLYVRGEQLQMSQDCFLKWHDWIIPVALDVKCAFELLVMSLMVFNVPPSPTDKQFYLFINGAICQTETLSTTGAKFLHSLN</sequence>